<dbReference type="InterPro" id="IPR051013">
    <property type="entry name" value="MBL_superfamily_lactonases"/>
</dbReference>
<dbReference type="InterPro" id="IPR036866">
    <property type="entry name" value="RibonucZ/Hydroxyglut_hydro"/>
</dbReference>
<proteinExistence type="inferred from homology"/>
<comment type="cofactor">
    <cofactor evidence="1">
        <name>Zn(2+)</name>
        <dbReference type="ChEBI" id="CHEBI:29105"/>
    </cofactor>
</comment>
<evidence type="ECO:0000256" key="4">
    <source>
        <dbReference type="ARBA" id="ARBA00022801"/>
    </source>
</evidence>
<evidence type="ECO:0000313" key="7">
    <source>
        <dbReference type="EMBL" id="THH10766.1"/>
    </source>
</evidence>
<dbReference type="InterPro" id="IPR001279">
    <property type="entry name" value="Metallo-B-lactamas"/>
</dbReference>
<dbReference type="Proteomes" id="UP000310158">
    <property type="component" value="Unassembled WGS sequence"/>
</dbReference>
<dbReference type="OrthoDB" id="10250730at2759"/>
<evidence type="ECO:0000256" key="1">
    <source>
        <dbReference type="ARBA" id="ARBA00001947"/>
    </source>
</evidence>
<evidence type="ECO:0000256" key="3">
    <source>
        <dbReference type="ARBA" id="ARBA00022723"/>
    </source>
</evidence>
<dbReference type="Pfam" id="PF00753">
    <property type="entry name" value="Lactamase_B"/>
    <property type="match status" value="1"/>
</dbReference>
<dbReference type="AlphaFoldDB" id="A0A4S4LFR8"/>
<organism evidence="7 8">
    <name type="scientific">Bondarzewia mesenterica</name>
    <dbReference type="NCBI Taxonomy" id="1095465"/>
    <lineage>
        <taxon>Eukaryota</taxon>
        <taxon>Fungi</taxon>
        <taxon>Dikarya</taxon>
        <taxon>Basidiomycota</taxon>
        <taxon>Agaricomycotina</taxon>
        <taxon>Agaricomycetes</taxon>
        <taxon>Russulales</taxon>
        <taxon>Bondarzewiaceae</taxon>
        <taxon>Bondarzewia</taxon>
    </lineage>
</organism>
<evidence type="ECO:0000256" key="5">
    <source>
        <dbReference type="ARBA" id="ARBA00022833"/>
    </source>
</evidence>
<dbReference type="PANTHER" id="PTHR42978">
    <property type="entry name" value="QUORUM-QUENCHING LACTONASE YTNP-RELATED-RELATED"/>
    <property type="match status" value="1"/>
</dbReference>
<evidence type="ECO:0000313" key="8">
    <source>
        <dbReference type="Proteomes" id="UP000310158"/>
    </source>
</evidence>
<dbReference type="EMBL" id="SGPL01000552">
    <property type="protein sequence ID" value="THH10766.1"/>
    <property type="molecule type" value="Genomic_DNA"/>
</dbReference>
<reference evidence="7 8" key="1">
    <citation type="submission" date="2019-02" db="EMBL/GenBank/DDBJ databases">
        <title>Genome sequencing of the rare red list fungi Bondarzewia mesenterica.</title>
        <authorList>
            <person name="Buettner E."/>
            <person name="Kellner H."/>
        </authorList>
    </citation>
    <scope>NUCLEOTIDE SEQUENCE [LARGE SCALE GENOMIC DNA]</scope>
    <source>
        <strain evidence="7 8">DSM 108281</strain>
    </source>
</reference>
<dbReference type="GO" id="GO:0016787">
    <property type="term" value="F:hydrolase activity"/>
    <property type="evidence" value="ECO:0007669"/>
    <property type="project" value="UniProtKB-KW"/>
</dbReference>
<dbReference type="GO" id="GO:0046872">
    <property type="term" value="F:metal ion binding"/>
    <property type="evidence" value="ECO:0007669"/>
    <property type="project" value="UniProtKB-KW"/>
</dbReference>
<comment type="similarity">
    <text evidence="2">Belongs to the metallo-beta-lactamase superfamily.</text>
</comment>
<dbReference type="CDD" id="cd07730">
    <property type="entry name" value="metallo-hydrolase-like_MBL-fold"/>
    <property type="match status" value="1"/>
</dbReference>
<gene>
    <name evidence="7" type="ORF">EW146_g8272</name>
</gene>
<dbReference type="SMART" id="SM00849">
    <property type="entry name" value="Lactamase_B"/>
    <property type="match status" value="1"/>
</dbReference>
<keyword evidence="4" id="KW-0378">Hydrolase</keyword>
<evidence type="ECO:0000256" key="2">
    <source>
        <dbReference type="ARBA" id="ARBA00007749"/>
    </source>
</evidence>
<name>A0A4S4LFR8_9AGAM</name>
<dbReference type="Gene3D" id="3.60.15.10">
    <property type="entry name" value="Ribonuclease Z/Hydroxyacylglutathione hydrolase-like"/>
    <property type="match status" value="1"/>
</dbReference>
<comment type="caution">
    <text evidence="7">The sequence shown here is derived from an EMBL/GenBank/DDBJ whole genome shotgun (WGS) entry which is preliminary data.</text>
</comment>
<dbReference type="SUPFAM" id="SSF56281">
    <property type="entry name" value="Metallo-hydrolase/oxidoreductase"/>
    <property type="match status" value="1"/>
</dbReference>
<evidence type="ECO:0000259" key="6">
    <source>
        <dbReference type="SMART" id="SM00849"/>
    </source>
</evidence>
<keyword evidence="3" id="KW-0479">Metal-binding</keyword>
<accession>A0A4S4LFR8</accession>
<keyword evidence="8" id="KW-1185">Reference proteome</keyword>
<keyword evidence="5" id="KW-0862">Zinc</keyword>
<protein>
    <recommendedName>
        <fullName evidence="6">Metallo-beta-lactamase domain-containing protein</fullName>
    </recommendedName>
</protein>
<dbReference type="PANTHER" id="PTHR42978:SF2">
    <property type="entry name" value="102 KBASES UNSTABLE REGION: FROM 1 TO 119443"/>
    <property type="match status" value="1"/>
</dbReference>
<feature type="domain" description="Metallo-beta-lactamase" evidence="6">
    <location>
        <begin position="326"/>
        <end position="562"/>
    </location>
</feature>
<sequence length="584" mass="65000">MSCENCSKGYMLPGEPTGSMVGGAYYRSAPASAESTAATPNTAIVLLTDAFGLPLKNSKILADLLSEKVGVDVWVPDLFDGVPVFRVEELEPLMPDRAGVKMTFWNKLLFILALIKRIPRIYATRQSVTDSRVNSMFAYVLCPLFSVRCHLPGHDMSFSPEIRLQAEALLAGRKGKDNFVEYEFKDWKGTFLEQFNGVPAGSNNSPACDQELPTDLLHDPTRQFPTSRQVRLSSQRQPVYGLVIVSVKMKSSIPSMNHELTYSRNSATNGFWIVSKQATNMNTTLPASLPDQAYCIVSAVAAGQLSVPSRIFITPCPPDEHKRIAPALSFLLRHSKTNSTMLFDLGYRRDYQNYPPAVVRRVNLLFQPLSIPQDVAESLNKGGLPPTEISHVLLSHVHWDHIGDPAPFTRATFLVGSGSRELLEKGYPEDPEALFPRDLLPIDRTVFLDPDTDANWNPVGPFPRALDFYGDGSLYIVDAPGHLPGHVNALVRTSPDGGWMYLAGDSAHDWRIVTGEVGIAEERNEALGVVYCAHRDKAETEKHLVRVRELLKMVRVRVLLTHDARWYQENKGGPMYWPGHFDTL</sequence>